<accession>A0ABR9DWN0</accession>
<reference evidence="2 3" key="1">
    <citation type="submission" date="2015-06" db="EMBL/GenBank/DDBJ databases">
        <title>Genome sequence of Pseudoalteromonas aliena.</title>
        <authorList>
            <person name="Xie B.-B."/>
            <person name="Rong J.-C."/>
            <person name="Qin Q.-L."/>
            <person name="Zhang Y.-Z."/>
        </authorList>
    </citation>
    <scope>NUCLEOTIDE SEQUENCE [LARGE SCALE GENOMIC DNA]</scope>
    <source>
        <strain evidence="2 3">SW19</strain>
    </source>
</reference>
<comment type="caution">
    <text evidence="2">The sequence shown here is derived from an EMBL/GenBank/DDBJ whole genome shotgun (WGS) entry which is preliminary data.</text>
</comment>
<gene>
    <name evidence="2" type="ORF">PALI_a3541</name>
</gene>
<evidence type="ECO:0000313" key="2">
    <source>
        <dbReference type="EMBL" id="MBE0358747.1"/>
    </source>
</evidence>
<evidence type="ECO:0000256" key="1">
    <source>
        <dbReference type="SAM" id="Phobius"/>
    </source>
</evidence>
<feature type="transmembrane region" description="Helical" evidence="1">
    <location>
        <begin position="115"/>
        <end position="135"/>
    </location>
</feature>
<evidence type="ECO:0000313" key="3">
    <source>
        <dbReference type="Proteomes" id="UP000648482"/>
    </source>
</evidence>
<organism evidence="2 3">
    <name type="scientific">Pseudoalteromonas aliena SW19</name>
    <dbReference type="NCBI Taxonomy" id="1314866"/>
    <lineage>
        <taxon>Bacteria</taxon>
        <taxon>Pseudomonadati</taxon>
        <taxon>Pseudomonadota</taxon>
        <taxon>Gammaproteobacteria</taxon>
        <taxon>Alteromonadales</taxon>
        <taxon>Pseudoalteromonadaceae</taxon>
        <taxon>Pseudoalteromonas</taxon>
    </lineage>
</organism>
<protein>
    <submittedName>
        <fullName evidence="2">Uncharacterized protein</fullName>
    </submittedName>
</protein>
<sequence>MLLSLLRPEYGYYAFLLLALLTLLASIDEYFFVKREKIRDKNISNKQKKLNISLDESIQQNNNEYRRKLAQRSDVIKSLVLIYETSAYVLTLFIMLFPFVLTVYIPFVLLFTGNYFYYFVVYFAIWGAYFLLLTLYTKLKRDGIPLLTAIMAFAAYLLISILMVIIRWLIEVIG</sequence>
<dbReference type="RefSeq" id="WP_193155117.1">
    <property type="nucleotide sequence ID" value="NZ_AQGU01000024.1"/>
</dbReference>
<dbReference type="Proteomes" id="UP000648482">
    <property type="component" value="Unassembled WGS sequence"/>
</dbReference>
<keyword evidence="1" id="KW-0812">Transmembrane</keyword>
<keyword evidence="1" id="KW-0472">Membrane</keyword>
<keyword evidence="3" id="KW-1185">Reference proteome</keyword>
<proteinExistence type="predicted"/>
<name>A0ABR9DWN0_9GAMM</name>
<feature type="transmembrane region" description="Helical" evidence="1">
    <location>
        <begin position="87"/>
        <end position="109"/>
    </location>
</feature>
<feature type="transmembrane region" description="Helical" evidence="1">
    <location>
        <begin position="12"/>
        <end position="33"/>
    </location>
</feature>
<keyword evidence="1" id="KW-1133">Transmembrane helix</keyword>
<feature type="transmembrane region" description="Helical" evidence="1">
    <location>
        <begin position="147"/>
        <end position="170"/>
    </location>
</feature>
<dbReference type="EMBL" id="AQGU01000024">
    <property type="protein sequence ID" value="MBE0358747.1"/>
    <property type="molecule type" value="Genomic_DNA"/>
</dbReference>